<gene>
    <name evidence="2" type="ORF">PRZ48_008011</name>
</gene>
<feature type="signal peptide" evidence="1">
    <location>
        <begin position="1"/>
        <end position="15"/>
    </location>
</feature>
<dbReference type="EMBL" id="JAXOVC010000006">
    <property type="protein sequence ID" value="KAK4499825.1"/>
    <property type="molecule type" value="Genomic_DNA"/>
</dbReference>
<protein>
    <submittedName>
        <fullName evidence="2">Uncharacterized protein</fullName>
    </submittedName>
</protein>
<accession>A0ABR0EEV8</accession>
<proteinExistence type="predicted"/>
<evidence type="ECO:0000313" key="3">
    <source>
        <dbReference type="Proteomes" id="UP001305779"/>
    </source>
</evidence>
<dbReference type="Proteomes" id="UP001305779">
    <property type="component" value="Unassembled WGS sequence"/>
</dbReference>
<keyword evidence="1" id="KW-0732">Signal</keyword>
<feature type="chain" id="PRO_5045672135" evidence="1">
    <location>
        <begin position="16"/>
        <end position="205"/>
    </location>
</feature>
<comment type="caution">
    <text evidence="2">The sequence shown here is derived from an EMBL/GenBank/DDBJ whole genome shotgun (WGS) entry which is preliminary data.</text>
</comment>
<name>A0ABR0EEV8_ZASCE</name>
<sequence>MYATLALALAAVGSALPAPQAHSAGTPPKDQEFGLAMKVDGSLVSLNAVSNGSTGGLVLQGGRLSVFPGTPGLFERTLPAQPNTDGFAAYLNGTGELKALNFDVAGTAYGIATPDVGDNYGFAGSVFAIEGFQQFEWTESNGEIDHDRKAALNTFYACKDVAADNVENLFLKWGTRNADGKPPVGCEATEVVQNFNVEGGLKAPA</sequence>
<evidence type="ECO:0000256" key="1">
    <source>
        <dbReference type="SAM" id="SignalP"/>
    </source>
</evidence>
<keyword evidence="3" id="KW-1185">Reference proteome</keyword>
<reference evidence="2 3" key="1">
    <citation type="journal article" date="2023" name="G3 (Bethesda)">
        <title>A chromosome-level genome assembly of Zasmidium syzygii isolated from banana leaves.</title>
        <authorList>
            <person name="van Westerhoven A.C."/>
            <person name="Mehrabi R."/>
            <person name="Talebi R."/>
            <person name="Steentjes M.B.F."/>
            <person name="Corcolon B."/>
            <person name="Chong P.A."/>
            <person name="Kema G.H.J."/>
            <person name="Seidl M.F."/>
        </authorList>
    </citation>
    <scope>NUCLEOTIDE SEQUENCE [LARGE SCALE GENOMIC DNA]</scope>
    <source>
        <strain evidence="2 3">P124</strain>
    </source>
</reference>
<organism evidence="2 3">
    <name type="scientific">Zasmidium cellare</name>
    <name type="common">Wine cellar mold</name>
    <name type="synonym">Racodium cellare</name>
    <dbReference type="NCBI Taxonomy" id="395010"/>
    <lineage>
        <taxon>Eukaryota</taxon>
        <taxon>Fungi</taxon>
        <taxon>Dikarya</taxon>
        <taxon>Ascomycota</taxon>
        <taxon>Pezizomycotina</taxon>
        <taxon>Dothideomycetes</taxon>
        <taxon>Dothideomycetidae</taxon>
        <taxon>Mycosphaerellales</taxon>
        <taxon>Mycosphaerellaceae</taxon>
        <taxon>Zasmidium</taxon>
    </lineage>
</organism>
<evidence type="ECO:0000313" key="2">
    <source>
        <dbReference type="EMBL" id="KAK4499825.1"/>
    </source>
</evidence>